<dbReference type="EnsemblPlants" id="OB04G31230.1">
    <property type="protein sequence ID" value="OB04G31230.1"/>
    <property type="gene ID" value="OB04G31230"/>
</dbReference>
<dbReference type="GO" id="GO:0051015">
    <property type="term" value="F:actin filament binding"/>
    <property type="evidence" value="ECO:0007669"/>
    <property type="project" value="TreeGrafter"/>
</dbReference>
<evidence type="ECO:0000256" key="2">
    <source>
        <dbReference type="ARBA" id="ARBA00022837"/>
    </source>
</evidence>
<dbReference type="STRING" id="4533.J3M148"/>
<dbReference type="PANTHER" id="PTHR24213">
    <property type="entry name" value="ACTIN-BINDING LIM PROTEIN"/>
    <property type="match status" value="1"/>
</dbReference>
<dbReference type="GO" id="GO:0030032">
    <property type="term" value="P:lamellipodium assembly"/>
    <property type="evidence" value="ECO:0007669"/>
    <property type="project" value="TreeGrafter"/>
</dbReference>
<dbReference type="GO" id="GO:0015629">
    <property type="term" value="C:actin cytoskeleton"/>
    <property type="evidence" value="ECO:0007669"/>
    <property type="project" value="TreeGrafter"/>
</dbReference>
<feature type="domain" description="HP" evidence="5">
    <location>
        <begin position="138"/>
        <end position="203"/>
    </location>
</feature>
<evidence type="ECO:0000313" key="6">
    <source>
        <dbReference type="EnsemblPlants" id="OB04G31230.1"/>
    </source>
</evidence>
<dbReference type="InterPro" id="IPR051618">
    <property type="entry name" value="Actin-binding_LIM"/>
</dbReference>
<dbReference type="Proteomes" id="UP000006038">
    <property type="component" value="Chromosome 4"/>
</dbReference>
<protein>
    <recommendedName>
        <fullName evidence="5">HP domain-containing protein</fullName>
    </recommendedName>
</protein>
<dbReference type="SUPFAM" id="SSF47050">
    <property type="entry name" value="VHP, Villin headpiece domain"/>
    <property type="match status" value="1"/>
</dbReference>
<reference evidence="6" key="1">
    <citation type="journal article" date="2013" name="Nat. Commun.">
        <title>Whole-genome sequencing of Oryza brachyantha reveals mechanisms underlying Oryza genome evolution.</title>
        <authorList>
            <person name="Chen J."/>
            <person name="Huang Q."/>
            <person name="Gao D."/>
            <person name="Wang J."/>
            <person name="Lang Y."/>
            <person name="Liu T."/>
            <person name="Li B."/>
            <person name="Bai Z."/>
            <person name="Luis Goicoechea J."/>
            <person name="Liang C."/>
            <person name="Chen C."/>
            <person name="Zhang W."/>
            <person name="Sun S."/>
            <person name="Liao Y."/>
            <person name="Zhang X."/>
            <person name="Yang L."/>
            <person name="Song C."/>
            <person name="Wang M."/>
            <person name="Shi J."/>
            <person name="Liu G."/>
            <person name="Liu J."/>
            <person name="Zhou H."/>
            <person name="Zhou W."/>
            <person name="Yu Q."/>
            <person name="An N."/>
            <person name="Chen Y."/>
            <person name="Cai Q."/>
            <person name="Wang B."/>
            <person name="Liu B."/>
            <person name="Min J."/>
            <person name="Huang Y."/>
            <person name="Wu H."/>
            <person name="Li Z."/>
            <person name="Zhang Y."/>
            <person name="Yin Y."/>
            <person name="Song W."/>
            <person name="Jiang J."/>
            <person name="Jackson S.A."/>
            <person name="Wing R.A."/>
            <person name="Wang J."/>
            <person name="Chen M."/>
        </authorList>
    </citation>
    <scope>NUCLEOTIDE SEQUENCE [LARGE SCALE GENOMIC DNA]</scope>
    <source>
        <strain evidence="6">cv. IRGC 101232</strain>
    </source>
</reference>
<keyword evidence="3" id="KW-0963">Cytoplasm</keyword>
<name>J3M148_ORYBR</name>
<evidence type="ECO:0000256" key="1">
    <source>
        <dbReference type="ARBA" id="ARBA00004245"/>
    </source>
</evidence>
<dbReference type="PANTHER" id="PTHR24213:SF9">
    <property type="entry name" value="UNCOORDINATED 115A, ISOFORM B-RELATED"/>
    <property type="match status" value="1"/>
</dbReference>
<evidence type="ECO:0000256" key="4">
    <source>
        <dbReference type="SAM" id="MobiDB-lite"/>
    </source>
</evidence>
<dbReference type="Gene3D" id="1.10.950.10">
    <property type="entry name" value="Villin headpiece domain"/>
    <property type="match status" value="1"/>
</dbReference>
<keyword evidence="7" id="KW-1185">Reference proteome</keyword>
<dbReference type="HOGENOM" id="CLU_053635_1_0_1"/>
<sequence>MFVMCCQKPKRRTAAFSGRNAGQDKSQRTRSMSHSPERHRVRGRSPAFTAIASAFENPSTRNLSTPPPAVRKLFPKSVGSDFSKTSSKESAISSLTSAFEGPTKSTIPKSVKASPEGEKTIQEEGSTAGASENDLDDDEGGTIYPYERLIITSDDPAPDIDVTKREVYLSSSEFKEKFNMTRASFNNLPKWKQNRLKSDLQLF</sequence>
<proteinExistence type="predicted"/>
<dbReference type="PROSITE" id="PS51089">
    <property type="entry name" value="HP"/>
    <property type="match status" value="1"/>
</dbReference>
<reference evidence="6" key="2">
    <citation type="submission" date="2013-04" db="UniProtKB">
        <authorList>
            <consortium name="EnsemblPlants"/>
        </authorList>
    </citation>
    <scope>IDENTIFICATION</scope>
</reference>
<accession>J3M148</accession>
<dbReference type="GO" id="GO:0007010">
    <property type="term" value="P:cytoskeleton organization"/>
    <property type="evidence" value="ECO:0007669"/>
    <property type="project" value="InterPro"/>
</dbReference>
<dbReference type="AlphaFoldDB" id="J3M148"/>
<feature type="region of interest" description="Disordered" evidence="4">
    <location>
        <begin position="77"/>
        <end position="139"/>
    </location>
</feature>
<dbReference type="InterPro" id="IPR036886">
    <property type="entry name" value="Villin_headpiece_dom_sf"/>
</dbReference>
<comment type="subcellular location">
    <subcellularLocation>
        <location evidence="1">Cytoplasm</location>
        <location evidence="1">Cytoskeleton</location>
    </subcellularLocation>
</comment>
<keyword evidence="2" id="KW-0106">Calcium</keyword>
<dbReference type="OMA" id="PYESVNT"/>
<evidence type="ECO:0000259" key="5">
    <source>
        <dbReference type="PROSITE" id="PS51089"/>
    </source>
</evidence>
<dbReference type="Pfam" id="PF02209">
    <property type="entry name" value="VHP"/>
    <property type="match status" value="1"/>
</dbReference>
<keyword evidence="3" id="KW-0206">Cytoskeleton</keyword>
<dbReference type="SMART" id="SM00153">
    <property type="entry name" value="VHP"/>
    <property type="match status" value="1"/>
</dbReference>
<feature type="compositionally biased region" description="Low complexity" evidence="4">
    <location>
        <begin position="83"/>
        <end position="98"/>
    </location>
</feature>
<dbReference type="InterPro" id="IPR003128">
    <property type="entry name" value="Villin_headpiece"/>
</dbReference>
<organism evidence="6">
    <name type="scientific">Oryza brachyantha</name>
    <name type="common">malo sina</name>
    <dbReference type="NCBI Taxonomy" id="4533"/>
    <lineage>
        <taxon>Eukaryota</taxon>
        <taxon>Viridiplantae</taxon>
        <taxon>Streptophyta</taxon>
        <taxon>Embryophyta</taxon>
        <taxon>Tracheophyta</taxon>
        <taxon>Spermatophyta</taxon>
        <taxon>Magnoliopsida</taxon>
        <taxon>Liliopsida</taxon>
        <taxon>Poales</taxon>
        <taxon>Poaceae</taxon>
        <taxon>BOP clade</taxon>
        <taxon>Oryzoideae</taxon>
        <taxon>Oryzeae</taxon>
        <taxon>Oryzinae</taxon>
        <taxon>Oryza</taxon>
    </lineage>
</organism>
<dbReference type="eggNOG" id="KOG0443">
    <property type="taxonomic scope" value="Eukaryota"/>
</dbReference>
<feature type="region of interest" description="Disordered" evidence="4">
    <location>
        <begin position="11"/>
        <end position="45"/>
    </location>
</feature>
<evidence type="ECO:0000256" key="3">
    <source>
        <dbReference type="ARBA" id="ARBA00023212"/>
    </source>
</evidence>
<evidence type="ECO:0000313" key="7">
    <source>
        <dbReference type="Proteomes" id="UP000006038"/>
    </source>
</evidence>
<dbReference type="Gramene" id="OB04G31230.1">
    <property type="protein sequence ID" value="OB04G31230.1"/>
    <property type="gene ID" value="OB04G31230"/>
</dbReference>